<accession>A0ABT0DR47</accession>
<feature type="signal peptide" evidence="1">
    <location>
        <begin position="1"/>
        <end position="21"/>
    </location>
</feature>
<gene>
    <name evidence="2" type="ORF">MWN33_16650</name>
</gene>
<keyword evidence="3" id="KW-1185">Reference proteome</keyword>
<reference evidence="3" key="1">
    <citation type="submission" date="2023-07" db="EMBL/GenBank/DDBJ databases">
        <title>Ancylobacter moscoviensis sp. nov., facultatively methylotrophic bacteria from activated sludge and the reclassification of Starkeya novella (Starkey 1934) Kelly et al. 2000 as Ancylobacter novellus comb. nov., Starkeya koreensis Im et al. 2006 as Ancylobacter koreensis comb.nov., Angulomicrobium tetraedrale Vasil'eva et al. 1986 as Ancylobacter tetraedralis comb. nov., Angulomicrobium amanitiforme Fritz et al. 2004 as Ancylobacter amanitiformis comb. nov. and Methylorhabdus multivorans Doronina et al. 1996 as Ancylobacter multivorans comb. nov. and emended description of the genus Ancylobacter.</title>
        <authorList>
            <person name="Doronina N."/>
            <person name="Chemodurova A."/>
            <person name="Grouzdev D."/>
            <person name="Koziaeva V."/>
            <person name="Shi W."/>
            <person name="Wu L."/>
            <person name="Kaparullina E."/>
        </authorList>
    </citation>
    <scope>NUCLEOTIDE SEQUENCE [LARGE SCALE GENOMIC DNA]</scope>
    <source>
        <strain evidence="3">Jip08</strain>
    </source>
</reference>
<organism evidence="2 3">
    <name type="scientific">Ancylobacter koreensis</name>
    <dbReference type="NCBI Taxonomy" id="266121"/>
    <lineage>
        <taxon>Bacteria</taxon>
        <taxon>Pseudomonadati</taxon>
        <taxon>Pseudomonadota</taxon>
        <taxon>Alphaproteobacteria</taxon>
        <taxon>Hyphomicrobiales</taxon>
        <taxon>Xanthobacteraceae</taxon>
        <taxon>Ancylobacter</taxon>
    </lineage>
</organism>
<name>A0ABT0DR47_9HYPH</name>
<evidence type="ECO:0000313" key="3">
    <source>
        <dbReference type="Proteomes" id="UP001202867"/>
    </source>
</evidence>
<dbReference type="Proteomes" id="UP001202867">
    <property type="component" value="Unassembled WGS sequence"/>
</dbReference>
<evidence type="ECO:0000256" key="1">
    <source>
        <dbReference type="SAM" id="SignalP"/>
    </source>
</evidence>
<proteinExistence type="predicted"/>
<feature type="chain" id="PRO_5046820074" evidence="1">
    <location>
        <begin position="22"/>
        <end position="132"/>
    </location>
</feature>
<sequence>MRALRLIIAFLALTAALAGSAAGSVAMARASMPCHEPAVREVADAHGGHGGPSAHAASVAVVMGQGAALAQPPAPDAVRLHLCCVLSQLLVTPLAAPALQPRLPGALVLALPPGTERAGRVEPIPVPPPRSA</sequence>
<evidence type="ECO:0000313" key="2">
    <source>
        <dbReference type="EMBL" id="MCK0209664.1"/>
    </source>
</evidence>
<protein>
    <submittedName>
        <fullName evidence="2">Uncharacterized protein</fullName>
    </submittedName>
</protein>
<keyword evidence="1" id="KW-0732">Signal</keyword>
<dbReference type="RefSeq" id="WP_247202168.1">
    <property type="nucleotide sequence ID" value="NZ_JALKCG010000008.1"/>
</dbReference>
<dbReference type="EMBL" id="JALKCG010000008">
    <property type="protein sequence ID" value="MCK0209664.1"/>
    <property type="molecule type" value="Genomic_DNA"/>
</dbReference>
<comment type="caution">
    <text evidence="2">The sequence shown here is derived from an EMBL/GenBank/DDBJ whole genome shotgun (WGS) entry which is preliminary data.</text>
</comment>